<dbReference type="InterPro" id="IPR006357">
    <property type="entry name" value="HAD-SF_hydro_IIA"/>
</dbReference>
<dbReference type="AlphaFoldDB" id="A8F7S7"/>
<dbReference type="Pfam" id="PF13242">
    <property type="entry name" value="Hydrolase_like"/>
    <property type="match status" value="1"/>
</dbReference>
<feature type="binding site" evidence="4">
    <location>
        <position position="212"/>
    </location>
    <ligand>
        <name>Mg(2+)</name>
        <dbReference type="ChEBI" id="CHEBI:18420"/>
    </ligand>
</feature>
<dbReference type="GO" id="GO:0016791">
    <property type="term" value="F:phosphatase activity"/>
    <property type="evidence" value="ECO:0007669"/>
    <property type="project" value="TreeGrafter"/>
</dbReference>
<feature type="binding site" evidence="3">
    <location>
        <position position="187"/>
    </location>
    <ligand>
        <name>substrate</name>
    </ligand>
</feature>
<dbReference type="eggNOG" id="COG0647">
    <property type="taxonomic scope" value="Bacteria"/>
</dbReference>
<dbReference type="EMBL" id="CP000812">
    <property type="protein sequence ID" value="ABV34211.1"/>
    <property type="molecule type" value="Genomic_DNA"/>
</dbReference>
<comment type="similarity">
    <text evidence="1">Belongs to the HAD-like hydrolase superfamily.</text>
</comment>
<gene>
    <name evidence="5" type="ordered locus">Tlet_1657</name>
</gene>
<dbReference type="Pfam" id="PF13344">
    <property type="entry name" value="Hydrolase_6"/>
    <property type="match status" value="1"/>
</dbReference>
<evidence type="ECO:0000313" key="5">
    <source>
        <dbReference type="EMBL" id="ABV34211.1"/>
    </source>
</evidence>
<dbReference type="Proteomes" id="UP000002016">
    <property type="component" value="Chromosome"/>
</dbReference>
<evidence type="ECO:0000256" key="1">
    <source>
        <dbReference type="PIRNR" id="PIRNR000915"/>
    </source>
</evidence>
<comment type="cofactor">
    <cofactor evidence="4">
        <name>Mg(2+)</name>
        <dbReference type="ChEBI" id="CHEBI:18420"/>
    </cofactor>
    <text evidence="4">Divalent metal ions. Mg(2+) is the most effective.</text>
</comment>
<dbReference type="GO" id="GO:0046872">
    <property type="term" value="F:metal ion binding"/>
    <property type="evidence" value="ECO:0007669"/>
    <property type="project" value="UniProtKB-KW"/>
</dbReference>
<dbReference type="PANTHER" id="PTHR19288">
    <property type="entry name" value="4-NITROPHENYLPHOSPHATASE-RELATED"/>
    <property type="match status" value="1"/>
</dbReference>
<dbReference type="InterPro" id="IPR036412">
    <property type="entry name" value="HAD-like_sf"/>
</dbReference>
<dbReference type="KEGG" id="tle:Tlet_1657"/>
<reference evidence="5 6" key="2">
    <citation type="journal article" date="2009" name="Proc. Natl. Acad. Sci. U.S.A.">
        <title>On the chimeric nature, thermophilic origin, and phylogenetic placement of the Thermotogales.</title>
        <authorList>
            <person name="Zhaxybayeva O."/>
            <person name="Swithers K.S."/>
            <person name="Lapierre P."/>
            <person name="Fournier G.P."/>
            <person name="Bickhart D.M."/>
            <person name="DeBoy R.T."/>
            <person name="Nelson K.E."/>
            <person name="Nesbo C.L."/>
            <person name="Doolittle W.F."/>
            <person name="Gogarten J.P."/>
            <person name="Noll K.M."/>
        </authorList>
    </citation>
    <scope>NUCLEOTIDE SEQUENCE [LARGE SCALE GENOMIC DNA]</scope>
    <source>
        <strain evidence="6">ATCC BAA-301 / DSM 14385 / NBRC 107922 / TMO</strain>
    </source>
</reference>
<organism evidence="5 6">
    <name type="scientific">Pseudothermotoga lettingae (strain ATCC BAA-301 / DSM 14385 / NBRC 107922 / TMO)</name>
    <name type="common">Thermotoga lettingae</name>
    <dbReference type="NCBI Taxonomy" id="416591"/>
    <lineage>
        <taxon>Bacteria</taxon>
        <taxon>Thermotogati</taxon>
        <taxon>Thermotogota</taxon>
        <taxon>Thermotogae</taxon>
        <taxon>Thermotogales</taxon>
        <taxon>Thermotogaceae</taxon>
        <taxon>Pseudothermotoga</taxon>
    </lineage>
</organism>
<keyword evidence="5" id="KW-0378">Hydrolase</keyword>
<dbReference type="GO" id="GO:0005737">
    <property type="term" value="C:cytoplasm"/>
    <property type="evidence" value="ECO:0007669"/>
    <property type="project" value="TreeGrafter"/>
</dbReference>
<dbReference type="SUPFAM" id="SSF56784">
    <property type="entry name" value="HAD-like"/>
    <property type="match status" value="1"/>
</dbReference>
<evidence type="ECO:0000256" key="3">
    <source>
        <dbReference type="PIRSR" id="PIRSR000915-2"/>
    </source>
</evidence>
<dbReference type="STRING" id="416591.Tlet_1657"/>
<dbReference type="NCBIfam" id="TIGR01460">
    <property type="entry name" value="HAD-SF-IIA"/>
    <property type="match status" value="1"/>
</dbReference>
<proteinExistence type="inferred from homology"/>
<dbReference type="Gene3D" id="3.40.50.1000">
    <property type="entry name" value="HAD superfamily/HAD-like"/>
    <property type="match status" value="2"/>
</dbReference>
<feature type="binding site" evidence="4">
    <location>
        <position position="15"/>
    </location>
    <ligand>
        <name>Mg(2+)</name>
        <dbReference type="ChEBI" id="CHEBI:18420"/>
    </ligand>
</feature>
<dbReference type="InterPro" id="IPR023214">
    <property type="entry name" value="HAD_sf"/>
</dbReference>
<feature type="binding site" evidence="4">
    <location>
        <position position="17"/>
    </location>
    <ligand>
        <name>Mg(2+)</name>
        <dbReference type="ChEBI" id="CHEBI:18420"/>
    </ligand>
</feature>
<protein>
    <submittedName>
        <fullName evidence="5">HAD-superfamily hydrolase, subfamily IIA</fullName>
    </submittedName>
</protein>
<evidence type="ECO:0000313" key="6">
    <source>
        <dbReference type="Proteomes" id="UP000002016"/>
    </source>
</evidence>
<dbReference type="HOGENOM" id="CLU_043473_1_1_0"/>
<keyword evidence="4" id="KW-0479">Metal-binding</keyword>
<name>A8F7S7_PSELT</name>
<dbReference type="PANTHER" id="PTHR19288:SF46">
    <property type="entry name" value="HALOACID DEHALOGENASE-LIKE HYDROLASE DOMAIN-CONTAINING PROTEIN 2"/>
    <property type="match status" value="1"/>
</dbReference>
<evidence type="ECO:0000256" key="2">
    <source>
        <dbReference type="PIRSR" id="PIRSR000915-1"/>
    </source>
</evidence>
<dbReference type="PIRSF" id="PIRSF000915">
    <property type="entry name" value="PGP-type_phosphatase"/>
    <property type="match status" value="1"/>
</dbReference>
<reference evidence="5 6" key="1">
    <citation type="submission" date="2007-08" db="EMBL/GenBank/DDBJ databases">
        <title>Complete sequence of Thermotoga lettingae TMO.</title>
        <authorList>
            <consortium name="US DOE Joint Genome Institute"/>
            <person name="Copeland A."/>
            <person name="Lucas S."/>
            <person name="Lapidus A."/>
            <person name="Barry K."/>
            <person name="Glavina del Rio T."/>
            <person name="Dalin E."/>
            <person name="Tice H."/>
            <person name="Pitluck S."/>
            <person name="Foster B."/>
            <person name="Bruce D."/>
            <person name="Schmutz J."/>
            <person name="Larimer F."/>
            <person name="Land M."/>
            <person name="Hauser L."/>
            <person name="Kyrpides N."/>
            <person name="Mikhailova N."/>
            <person name="Nelson K."/>
            <person name="Gogarten J.P."/>
            <person name="Noll K."/>
            <person name="Richardson P."/>
        </authorList>
    </citation>
    <scope>NUCLEOTIDE SEQUENCE [LARGE SCALE GENOMIC DNA]</scope>
    <source>
        <strain evidence="6">ATCC BAA-301 / DSM 14385 / NBRC 107922 / TMO</strain>
    </source>
</reference>
<feature type="active site" description="Proton donor" evidence="2">
    <location>
        <position position="17"/>
    </location>
</feature>
<keyword evidence="6" id="KW-1185">Reference proteome</keyword>
<accession>A8F7S7</accession>
<sequence length="268" mass="30060">MKALNLNEVYLFLLDMDGTFYIGDKLVTGALDFLHVVRKQKKRVMFLTNNSSKNNFDYVEKLKKLGVDVTPEDIFTSGEATALFLEERFGHVDLFTIGTESLVKTLESYGHKNTEQNPQLVVLGYDTEINYRKLSLGCLFLRKGLKYIATHLDVNCPSLHGPVPDAGSFMALIEKSTLRKPDYIVGKPNPLMLKMIVRKTGVSPDKIAMVGDRLYTDMEFAYNSGVFSILVLSGETTLHDLKSVARKPDLIVENIGQLAKMIESGYHV</sequence>
<keyword evidence="4" id="KW-0460">Magnesium</keyword>
<dbReference type="RefSeq" id="WP_012003687.1">
    <property type="nucleotide sequence ID" value="NC_009828.1"/>
</dbReference>
<feature type="active site" description="Nucleophile" evidence="2">
    <location>
        <position position="15"/>
    </location>
</feature>
<evidence type="ECO:0000256" key="4">
    <source>
        <dbReference type="PIRSR" id="PIRSR000915-3"/>
    </source>
</evidence>